<dbReference type="GO" id="GO:0005524">
    <property type="term" value="F:ATP binding"/>
    <property type="evidence" value="ECO:0007669"/>
    <property type="project" value="UniProtKB-UniRule"/>
</dbReference>
<dbReference type="PANTHER" id="PTHR23132:SF23">
    <property type="entry name" value="D-ALANINE--D-ALANINE LIGASE B"/>
    <property type="match status" value="1"/>
</dbReference>
<organism evidence="6 7">
    <name type="scientific">Linnemannia exigua</name>
    <dbReference type="NCBI Taxonomy" id="604196"/>
    <lineage>
        <taxon>Eukaryota</taxon>
        <taxon>Fungi</taxon>
        <taxon>Fungi incertae sedis</taxon>
        <taxon>Mucoromycota</taxon>
        <taxon>Mortierellomycotina</taxon>
        <taxon>Mortierellomycetes</taxon>
        <taxon>Mortierellales</taxon>
        <taxon>Mortierellaceae</taxon>
        <taxon>Linnemannia</taxon>
    </lineage>
</organism>
<dbReference type="InterPro" id="IPR011761">
    <property type="entry name" value="ATP-grasp"/>
</dbReference>
<accession>A0AAD4DG62</accession>
<dbReference type="Proteomes" id="UP001194580">
    <property type="component" value="Unassembled WGS sequence"/>
</dbReference>
<feature type="domain" description="ATP-grasp" evidence="5">
    <location>
        <begin position="158"/>
        <end position="432"/>
    </location>
</feature>
<sequence>MPTSVPLAAVRILRPLQGHRPLAHDNLAALANGGDQQQEHEHAIESDPMDPITLCNEFDRTRAVEDLRNQLVKADFTDIEVVPVSLSTLVEVSDALAKEMKTFNDRGQELVVFQLCDGTELDGYPGVSMIHELEKRRIPFTGSDSAFYIISSSKPILKRELQKANVPTSSFEEFINSPKMADLDNIIKDIGFPMIVKPSISYASINISMKSVVHTPEELLEQITLSLDASKTGSKLSDHALTEHTENTEHTEHAEKQKEQDHRNSKLLKKEQKMEFDIETPTVFVERYLAGREFTALVIGDKDWGVRVYPVAERAFDPKLGKFERLLAFDQYWDGYDLEGGSGNEDFCKYAIANDAWQDHLQQVAKDAYLALDGTGYGRVDIRTVEMDTCEPVVLEVNANCGLSFEKDSSSLANILLMSNVSPPGFVRDLIDNAIHRNNRLNHAGRKLLTPHRASITVAHASATRRPEVLVKS</sequence>
<gene>
    <name evidence="6" type="ORF">BGZ95_006180</name>
</gene>
<evidence type="ECO:0000256" key="2">
    <source>
        <dbReference type="ARBA" id="ARBA00022598"/>
    </source>
</evidence>
<feature type="region of interest" description="Disordered" evidence="4">
    <location>
        <begin position="241"/>
        <end position="265"/>
    </location>
</feature>
<keyword evidence="3" id="KW-0547">Nucleotide-binding</keyword>
<keyword evidence="7" id="KW-1185">Reference proteome</keyword>
<dbReference type="AlphaFoldDB" id="A0AAD4DG62"/>
<evidence type="ECO:0000313" key="6">
    <source>
        <dbReference type="EMBL" id="KAG0277279.1"/>
    </source>
</evidence>
<comment type="caution">
    <text evidence="6">The sequence shown here is derived from an EMBL/GenBank/DDBJ whole genome shotgun (WGS) entry which is preliminary data.</text>
</comment>
<dbReference type="PANTHER" id="PTHR23132">
    <property type="entry name" value="D-ALANINE--D-ALANINE LIGASE"/>
    <property type="match status" value="1"/>
</dbReference>
<evidence type="ECO:0000256" key="1">
    <source>
        <dbReference type="ARBA" id="ARBA00010871"/>
    </source>
</evidence>
<evidence type="ECO:0000313" key="7">
    <source>
        <dbReference type="Proteomes" id="UP001194580"/>
    </source>
</evidence>
<keyword evidence="3" id="KW-0067">ATP-binding</keyword>
<evidence type="ECO:0000256" key="3">
    <source>
        <dbReference type="PROSITE-ProRule" id="PRU00409"/>
    </source>
</evidence>
<evidence type="ECO:0000259" key="5">
    <source>
        <dbReference type="PROSITE" id="PS50975"/>
    </source>
</evidence>
<dbReference type="SUPFAM" id="SSF56059">
    <property type="entry name" value="Glutathione synthetase ATP-binding domain-like"/>
    <property type="match status" value="1"/>
</dbReference>
<dbReference type="Gene3D" id="3.30.470.20">
    <property type="entry name" value="ATP-grasp fold, B domain"/>
    <property type="match status" value="2"/>
</dbReference>
<dbReference type="Pfam" id="PF07478">
    <property type="entry name" value="Dala_Dala_lig_C"/>
    <property type="match status" value="1"/>
</dbReference>
<keyword evidence="2" id="KW-0436">Ligase</keyword>
<dbReference type="PROSITE" id="PS50975">
    <property type="entry name" value="ATP_GRASP"/>
    <property type="match status" value="1"/>
</dbReference>
<dbReference type="EMBL" id="JAAAIL010000288">
    <property type="protein sequence ID" value="KAG0277279.1"/>
    <property type="molecule type" value="Genomic_DNA"/>
</dbReference>
<protein>
    <recommendedName>
        <fullName evidence="5">ATP-grasp domain-containing protein</fullName>
    </recommendedName>
</protein>
<dbReference type="GO" id="GO:0008716">
    <property type="term" value="F:D-alanine-D-alanine ligase activity"/>
    <property type="evidence" value="ECO:0007669"/>
    <property type="project" value="InterPro"/>
</dbReference>
<dbReference type="InterPro" id="IPR013815">
    <property type="entry name" value="ATP_grasp_subdomain_1"/>
</dbReference>
<comment type="similarity">
    <text evidence="1">Belongs to the D-alanine--D-alanine ligase family.</text>
</comment>
<evidence type="ECO:0000256" key="4">
    <source>
        <dbReference type="SAM" id="MobiDB-lite"/>
    </source>
</evidence>
<reference evidence="6" key="1">
    <citation type="journal article" date="2020" name="Fungal Divers.">
        <title>Resolving the Mortierellaceae phylogeny through synthesis of multi-gene phylogenetics and phylogenomics.</title>
        <authorList>
            <person name="Vandepol N."/>
            <person name="Liber J."/>
            <person name="Desiro A."/>
            <person name="Na H."/>
            <person name="Kennedy M."/>
            <person name="Barry K."/>
            <person name="Grigoriev I.V."/>
            <person name="Miller A.N."/>
            <person name="O'Donnell K."/>
            <person name="Stajich J.E."/>
            <person name="Bonito G."/>
        </authorList>
    </citation>
    <scope>NUCLEOTIDE SEQUENCE</scope>
    <source>
        <strain evidence="6">NRRL 28262</strain>
    </source>
</reference>
<dbReference type="Gene3D" id="3.30.1490.20">
    <property type="entry name" value="ATP-grasp fold, A domain"/>
    <property type="match status" value="1"/>
</dbReference>
<dbReference type="InterPro" id="IPR011095">
    <property type="entry name" value="Dala_Dala_lig_C"/>
</dbReference>
<dbReference type="GO" id="GO:0046872">
    <property type="term" value="F:metal ion binding"/>
    <property type="evidence" value="ECO:0007669"/>
    <property type="project" value="InterPro"/>
</dbReference>
<proteinExistence type="inferred from homology"/>
<name>A0AAD4DG62_9FUNG</name>